<reference evidence="1 2" key="1">
    <citation type="submission" date="2016-09" db="EMBL/GenBank/DDBJ databases">
        <authorList>
            <person name="Capua I."/>
            <person name="De Benedictis P."/>
            <person name="Joannis T."/>
            <person name="Lombin L.H."/>
            <person name="Cattoli G."/>
        </authorList>
    </citation>
    <scope>NUCLEOTIDE SEQUENCE [LARGE SCALE GENOMIC DNA]</scope>
    <source>
        <strain evidence="1 2">GluBS11</strain>
    </source>
</reference>
<name>A0A1D3TUG9_9FIRM</name>
<accession>A0A1D3TUG9</accession>
<dbReference type="Proteomes" id="UP000199315">
    <property type="component" value="Unassembled WGS sequence"/>
</dbReference>
<dbReference type="AlphaFoldDB" id="A0A1D3TUG9"/>
<organism evidence="1 2">
    <name type="scientific">Anaerobium acetethylicum</name>
    <dbReference type="NCBI Taxonomy" id="1619234"/>
    <lineage>
        <taxon>Bacteria</taxon>
        <taxon>Bacillati</taxon>
        <taxon>Bacillota</taxon>
        <taxon>Clostridia</taxon>
        <taxon>Lachnospirales</taxon>
        <taxon>Lachnospiraceae</taxon>
        <taxon>Anaerobium</taxon>
    </lineage>
</organism>
<protein>
    <submittedName>
        <fullName evidence="1">Uncharacterized protein</fullName>
    </submittedName>
</protein>
<gene>
    <name evidence="1" type="ORF">SAMN05421730_101331</name>
</gene>
<evidence type="ECO:0000313" key="1">
    <source>
        <dbReference type="EMBL" id="SCP97721.1"/>
    </source>
</evidence>
<keyword evidence="2" id="KW-1185">Reference proteome</keyword>
<dbReference type="OrthoDB" id="1857762at2"/>
<dbReference type="STRING" id="1619234.SAMN05421730_101331"/>
<evidence type="ECO:0000313" key="2">
    <source>
        <dbReference type="Proteomes" id="UP000199315"/>
    </source>
</evidence>
<proteinExistence type="predicted"/>
<dbReference type="EMBL" id="FMKA01000013">
    <property type="protein sequence ID" value="SCP97721.1"/>
    <property type="molecule type" value="Genomic_DNA"/>
</dbReference>
<dbReference type="RefSeq" id="WP_091234102.1">
    <property type="nucleotide sequence ID" value="NZ_FMKA01000013.1"/>
</dbReference>
<sequence length="79" mass="9281">MMKLNILNIKNFFGAVNECTGEVNMLRPDGKKVNISRQYLIQNDLQEEYRKNKNYLRINLDIPNPKDYMSIVSYYAGDC</sequence>